<dbReference type="Proteomes" id="UP000298646">
    <property type="component" value="Chromosome circular"/>
</dbReference>
<dbReference type="InterPro" id="IPR036291">
    <property type="entry name" value="NAD(P)-bd_dom_sf"/>
</dbReference>
<evidence type="ECO:0000259" key="2">
    <source>
        <dbReference type="Pfam" id="PF13478"/>
    </source>
</evidence>
<dbReference type="Pfam" id="PF13478">
    <property type="entry name" value="XdhC_C"/>
    <property type="match status" value="1"/>
</dbReference>
<dbReference type="InterPro" id="IPR003777">
    <property type="entry name" value="XdhC_CoxI"/>
</dbReference>
<dbReference type="Pfam" id="PF02625">
    <property type="entry name" value="XdhC_CoxI"/>
    <property type="match status" value="1"/>
</dbReference>
<sequence length="290" mass="31152">MREPAPMPDTSLSTFLARPAPAILVEIEAVKGSSPREAGTFMLVSQDGLWETIGGGQFEYMAIDHARAMLRSGVAEDRMDIPLGPEIGQCCGGRTLIRFRLITAEIAAALEARVKGEAEQQPAVFIFGAGHVGKALAEALSLLPLTLTVVETRENELRDLSPGVASVLTPMPEALVAEIPANGAAIIVTHDHALDFLIAKEALARDDLAYVGMIGSKTKRATFAHWLEREGEPPSRLQKLILPIGGTSVRDKRPAVIAALVAAELLQAFSAAEIRRNENRHAHPQDQDHA</sequence>
<dbReference type="InterPro" id="IPR027051">
    <property type="entry name" value="XdhC_Rossmann_dom"/>
</dbReference>
<name>A0AAE6BNR2_AGRTU</name>
<dbReference type="Gene3D" id="3.40.50.720">
    <property type="entry name" value="NAD(P)-binding Rossmann-like Domain"/>
    <property type="match status" value="1"/>
</dbReference>
<protein>
    <submittedName>
        <fullName evidence="3">Xanthine dehydrogenase accessory protein XdhC</fullName>
    </submittedName>
</protein>
<evidence type="ECO:0000313" key="3">
    <source>
        <dbReference type="EMBL" id="QCM00491.1"/>
    </source>
</evidence>
<dbReference type="NCBIfam" id="TIGR02964">
    <property type="entry name" value="xanthine_xdhC"/>
    <property type="match status" value="1"/>
</dbReference>
<feature type="domain" description="XdhC- CoxI" evidence="1">
    <location>
        <begin position="17"/>
        <end position="74"/>
    </location>
</feature>
<feature type="domain" description="XdhC Rossmann" evidence="2">
    <location>
        <begin position="124"/>
        <end position="265"/>
    </location>
</feature>
<proteinExistence type="predicted"/>
<gene>
    <name evidence="3" type="primary">xdhC</name>
    <name evidence="3" type="ORF">CFBP6624_10305</name>
</gene>
<organism evidence="3 4">
    <name type="scientific">Agrobacterium tumefaciens</name>
    <dbReference type="NCBI Taxonomy" id="358"/>
    <lineage>
        <taxon>Bacteria</taxon>
        <taxon>Pseudomonadati</taxon>
        <taxon>Pseudomonadota</taxon>
        <taxon>Alphaproteobacteria</taxon>
        <taxon>Hyphomicrobiales</taxon>
        <taxon>Rhizobiaceae</taxon>
        <taxon>Rhizobium/Agrobacterium group</taxon>
        <taxon>Agrobacterium</taxon>
        <taxon>Agrobacterium tumefaciens complex</taxon>
    </lineage>
</organism>
<reference evidence="3 4" key="1">
    <citation type="submission" date="2019-04" db="EMBL/GenBank/DDBJ databases">
        <title>Complete genome sequence of Agrobacterium tumefaciens CFBP6624.</title>
        <authorList>
            <person name="Haryono M."/>
            <person name="Lin Y.-C."/>
            <person name="Lai E.-M."/>
            <person name="Kuo C.-H."/>
        </authorList>
    </citation>
    <scope>NUCLEOTIDE SEQUENCE [LARGE SCALE GENOMIC DNA]</scope>
    <source>
        <strain evidence="3 4">CFBP6624</strain>
    </source>
</reference>
<evidence type="ECO:0000313" key="4">
    <source>
        <dbReference type="Proteomes" id="UP000298646"/>
    </source>
</evidence>
<dbReference type="PANTHER" id="PTHR30388">
    <property type="entry name" value="ALDEHYDE OXIDOREDUCTASE MOLYBDENUM COFACTOR ASSEMBLY PROTEIN"/>
    <property type="match status" value="1"/>
</dbReference>
<dbReference type="AlphaFoldDB" id="A0AAE6BNR2"/>
<accession>A0AAE6BNR2</accession>
<evidence type="ECO:0000259" key="1">
    <source>
        <dbReference type="Pfam" id="PF02625"/>
    </source>
</evidence>
<dbReference type="InterPro" id="IPR014308">
    <property type="entry name" value="Xanthine_DH_XdhC"/>
</dbReference>
<dbReference type="PANTHER" id="PTHR30388:SF6">
    <property type="entry name" value="XANTHINE DEHYDROGENASE SUBUNIT A-RELATED"/>
    <property type="match status" value="1"/>
</dbReference>
<dbReference type="InterPro" id="IPR052698">
    <property type="entry name" value="MoCofactor_Util/Proc"/>
</dbReference>
<dbReference type="SUPFAM" id="SSF51735">
    <property type="entry name" value="NAD(P)-binding Rossmann-fold domains"/>
    <property type="match status" value="1"/>
</dbReference>
<dbReference type="EMBL" id="CP039907">
    <property type="protein sequence ID" value="QCM00491.1"/>
    <property type="molecule type" value="Genomic_DNA"/>
</dbReference>